<keyword evidence="1" id="KW-0472">Membrane</keyword>
<comment type="caution">
    <text evidence="2">The sequence shown here is derived from an EMBL/GenBank/DDBJ whole genome shotgun (WGS) entry which is preliminary data.</text>
</comment>
<dbReference type="EMBL" id="WIUZ02000004">
    <property type="protein sequence ID" value="KAF9788776.1"/>
    <property type="molecule type" value="Genomic_DNA"/>
</dbReference>
<evidence type="ECO:0000313" key="2">
    <source>
        <dbReference type="EMBL" id="KAF9788776.1"/>
    </source>
</evidence>
<keyword evidence="1" id="KW-1133">Transmembrane helix</keyword>
<sequence>MSPKRPQHHGFTFSAFISIVHVSWTFNLLRSSSNSSNSRRSADLSYSTESWCNGEREILSWVLSSSCFTCGSQRKLITRLPACPATIYTIHQSQANLILAKVTILLKHDSSCGRFRSSRSSCCLDRHSRARLCLTQQERWCVYSQHPPQVVSGIETQPVADKIG</sequence>
<reference evidence="2" key="1">
    <citation type="journal article" date="2020" name="Nat. Commun.">
        <title>Large-scale genome sequencing of mycorrhizal fungi provides insights into the early evolution of symbiotic traits.</title>
        <authorList>
            <person name="Miyauchi S."/>
            <person name="Kiss E."/>
            <person name="Kuo A."/>
            <person name="Drula E."/>
            <person name="Kohler A."/>
            <person name="Sanchez-Garcia M."/>
            <person name="Morin E."/>
            <person name="Andreopoulos B."/>
            <person name="Barry K.W."/>
            <person name="Bonito G."/>
            <person name="Buee M."/>
            <person name="Carver A."/>
            <person name="Chen C."/>
            <person name="Cichocki N."/>
            <person name="Clum A."/>
            <person name="Culley D."/>
            <person name="Crous P.W."/>
            <person name="Fauchery L."/>
            <person name="Girlanda M."/>
            <person name="Hayes R.D."/>
            <person name="Keri Z."/>
            <person name="LaButti K."/>
            <person name="Lipzen A."/>
            <person name="Lombard V."/>
            <person name="Magnuson J."/>
            <person name="Maillard F."/>
            <person name="Murat C."/>
            <person name="Nolan M."/>
            <person name="Ohm R.A."/>
            <person name="Pangilinan J."/>
            <person name="Pereira M.F."/>
            <person name="Perotto S."/>
            <person name="Peter M."/>
            <person name="Pfister S."/>
            <person name="Riley R."/>
            <person name="Sitrit Y."/>
            <person name="Stielow J.B."/>
            <person name="Szollosi G."/>
            <person name="Zifcakova L."/>
            <person name="Stursova M."/>
            <person name="Spatafora J.W."/>
            <person name="Tedersoo L."/>
            <person name="Vaario L.M."/>
            <person name="Yamada A."/>
            <person name="Yan M."/>
            <person name="Wang P."/>
            <person name="Xu J."/>
            <person name="Bruns T."/>
            <person name="Baldrian P."/>
            <person name="Vilgalys R."/>
            <person name="Dunand C."/>
            <person name="Henrissat B."/>
            <person name="Grigoriev I.V."/>
            <person name="Hibbett D."/>
            <person name="Nagy L.G."/>
            <person name="Martin F.M."/>
        </authorList>
    </citation>
    <scope>NUCLEOTIDE SEQUENCE</scope>
    <source>
        <strain evidence="2">UH-Tt-Lm1</strain>
    </source>
</reference>
<protein>
    <submittedName>
        <fullName evidence="2">Uncharacterized protein</fullName>
    </submittedName>
</protein>
<proteinExistence type="predicted"/>
<dbReference type="AlphaFoldDB" id="A0A9P6HLS9"/>
<keyword evidence="1" id="KW-0812">Transmembrane</keyword>
<dbReference type="Proteomes" id="UP000736335">
    <property type="component" value="Unassembled WGS sequence"/>
</dbReference>
<evidence type="ECO:0000256" key="1">
    <source>
        <dbReference type="SAM" id="Phobius"/>
    </source>
</evidence>
<name>A0A9P6HLS9_9AGAM</name>
<gene>
    <name evidence="2" type="ORF">BJ322DRAFT_658484</name>
</gene>
<organism evidence="2 3">
    <name type="scientific">Thelephora terrestris</name>
    <dbReference type="NCBI Taxonomy" id="56493"/>
    <lineage>
        <taxon>Eukaryota</taxon>
        <taxon>Fungi</taxon>
        <taxon>Dikarya</taxon>
        <taxon>Basidiomycota</taxon>
        <taxon>Agaricomycotina</taxon>
        <taxon>Agaricomycetes</taxon>
        <taxon>Thelephorales</taxon>
        <taxon>Thelephoraceae</taxon>
        <taxon>Thelephora</taxon>
    </lineage>
</organism>
<keyword evidence="3" id="KW-1185">Reference proteome</keyword>
<reference evidence="2" key="2">
    <citation type="submission" date="2020-11" db="EMBL/GenBank/DDBJ databases">
        <authorList>
            <consortium name="DOE Joint Genome Institute"/>
            <person name="Kuo A."/>
            <person name="Miyauchi S."/>
            <person name="Kiss E."/>
            <person name="Drula E."/>
            <person name="Kohler A."/>
            <person name="Sanchez-Garcia M."/>
            <person name="Andreopoulos B."/>
            <person name="Barry K.W."/>
            <person name="Bonito G."/>
            <person name="Buee M."/>
            <person name="Carver A."/>
            <person name="Chen C."/>
            <person name="Cichocki N."/>
            <person name="Clum A."/>
            <person name="Culley D."/>
            <person name="Crous P.W."/>
            <person name="Fauchery L."/>
            <person name="Girlanda M."/>
            <person name="Hayes R."/>
            <person name="Keri Z."/>
            <person name="Labutti K."/>
            <person name="Lipzen A."/>
            <person name="Lombard V."/>
            <person name="Magnuson J."/>
            <person name="Maillard F."/>
            <person name="Morin E."/>
            <person name="Murat C."/>
            <person name="Nolan M."/>
            <person name="Ohm R."/>
            <person name="Pangilinan J."/>
            <person name="Pereira M."/>
            <person name="Perotto S."/>
            <person name="Peter M."/>
            <person name="Riley R."/>
            <person name="Sitrit Y."/>
            <person name="Stielow B."/>
            <person name="Szollosi G."/>
            <person name="Zifcakova L."/>
            <person name="Stursova M."/>
            <person name="Spatafora J.W."/>
            <person name="Tedersoo L."/>
            <person name="Vaario L.-M."/>
            <person name="Yamada A."/>
            <person name="Yan M."/>
            <person name="Wang P."/>
            <person name="Xu J."/>
            <person name="Bruns T."/>
            <person name="Baldrian P."/>
            <person name="Vilgalys R."/>
            <person name="Henrissat B."/>
            <person name="Grigoriev I.V."/>
            <person name="Hibbett D."/>
            <person name="Nagy L.G."/>
            <person name="Martin F.M."/>
        </authorList>
    </citation>
    <scope>NUCLEOTIDE SEQUENCE</scope>
    <source>
        <strain evidence="2">UH-Tt-Lm1</strain>
    </source>
</reference>
<feature type="transmembrane region" description="Helical" evidence="1">
    <location>
        <begin position="12"/>
        <end position="29"/>
    </location>
</feature>
<accession>A0A9P6HLS9</accession>
<evidence type="ECO:0000313" key="3">
    <source>
        <dbReference type="Proteomes" id="UP000736335"/>
    </source>
</evidence>